<feature type="domain" description="NET" evidence="5">
    <location>
        <begin position="634"/>
        <end position="715"/>
    </location>
</feature>
<evidence type="ECO:0000259" key="4">
    <source>
        <dbReference type="PROSITE" id="PS50014"/>
    </source>
</evidence>
<dbReference type="Pfam" id="PF17035">
    <property type="entry name" value="BET"/>
    <property type="match status" value="1"/>
</dbReference>
<dbReference type="Gene3D" id="1.20.1270.220">
    <property type="match status" value="1"/>
</dbReference>
<feature type="compositionally biased region" description="Basic and acidic residues" evidence="3">
    <location>
        <begin position="761"/>
        <end position="772"/>
    </location>
</feature>
<keyword evidence="1 2" id="KW-0103">Bromodomain</keyword>
<feature type="compositionally biased region" description="Low complexity" evidence="3">
    <location>
        <begin position="245"/>
        <end position="254"/>
    </location>
</feature>
<accession>A0A164XBP3</accession>
<dbReference type="PROSITE" id="PS51525">
    <property type="entry name" value="NET"/>
    <property type="match status" value="1"/>
</dbReference>
<feature type="compositionally biased region" description="Polar residues" evidence="3">
    <location>
        <begin position="141"/>
        <end position="157"/>
    </location>
</feature>
<feature type="compositionally biased region" description="Basic residues" evidence="3">
    <location>
        <begin position="258"/>
        <end position="267"/>
    </location>
</feature>
<feature type="compositionally biased region" description="Low complexity" evidence="3">
    <location>
        <begin position="158"/>
        <end position="170"/>
    </location>
</feature>
<gene>
    <name evidence="6" type="ORF">SISNIDRAFT_326837</name>
</gene>
<dbReference type="InterPro" id="IPR050935">
    <property type="entry name" value="Bromo_chromatin_reader"/>
</dbReference>
<dbReference type="InterPro" id="IPR036427">
    <property type="entry name" value="Bromodomain-like_sf"/>
</dbReference>
<sequence>MMAMSPPAVNGISHTSLDTNGTIPPPSLSITGININQPGPESDVRHEPLRAAIEKTEIVSTKPTVGTPVDPDSIPISPPKGTPPPPVGQLLEDVQMAEQASPTTPVNGIATNGVLPKTELTDVEMSAPPPTTNGIHAHATPDTQDSVASPQDTSKPQSTLPSSVSEPSSSAKDTPEVTVASNSLPNNLTRDAPSMDADDDSQPPTKRARRLSDADRASLDHTVNGHTRSATPIPPPTTAPPSPPDSSWSSISADQYRFSKHAIRTLKKMKDPMDLSTVEKKLDNSNPSKPAKSDQPRYYHIDEFAKEVRLIFQNCVTFNGAEHPISQMGKRVEAVFTKQLKQMPPAEEMPKPAAVPVAKPTPPVAPPPLPVKKVEKAEKPPAPARRTSMSVPTIRRSDTEVPGRPKREIHPPAPKDLPYADPPKKPRRTKDRKDDGTADQLRFCGKILSDLQKKQYWNCASPFYDPVDWVALNIPSYPKIIKKPMDFSTMKKKLEKGEYSNASKFHADFKLMLRNCFTFNPAGSSVNEAGQELQRVFDEKWAALPPLRERSESEGEDEEDEEEDDDDEKSRIVSMMKTQIEVLQRNLSAIDSKKVKKKEKKEKRDKYASSSAGPSKSSSSKAQPTGKSSSSSKKGKKVADDDVLSFEQKKDLSETIATLDGPKLEKVIQIIHEGVPEIRDSTEEIELDIDQLPSSVLTKLYNYVLRPLRPAPKRSRGTGGGTGGLKRKSMDEDAEAERIRKLEQRIALFDDKNGSAPGASARRDDDSVHSSEESSDDSSGSDSD</sequence>
<dbReference type="STRING" id="1314777.A0A164XBP3"/>
<feature type="domain" description="Bromo" evidence="4">
    <location>
        <begin position="455"/>
        <end position="527"/>
    </location>
</feature>
<dbReference type="GO" id="GO:0000785">
    <property type="term" value="C:chromatin"/>
    <property type="evidence" value="ECO:0007669"/>
    <property type="project" value="TreeGrafter"/>
</dbReference>
<dbReference type="PRINTS" id="PR00503">
    <property type="entry name" value="BROMODOMAIN"/>
</dbReference>
<feature type="compositionally biased region" description="Basic and acidic residues" evidence="3">
    <location>
        <begin position="210"/>
        <end position="219"/>
    </location>
</feature>
<dbReference type="GO" id="GO:0005634">
    <property type="term" value="C:nucleus"/>
    <property type="evidence" value="ECO:0007669"/>
    <property type="project" value="TreeGrafter"/>
</dbReference>
<dbReference type="PANTHER" id="PTHR22880">
    <property type="entry name" value="FALZ-RELATED BROMODOMAIN-CONTAINING PROTEINS"/>
    <property type="match status" value="1"/>
</dbReference>
<name>A0A164XBP3_9AGAM</name>
<feature type="compositionally biased region" description="Acidic residues" evidence="3">
    <location>
        <begin position="554"/>
        <end position="567"/>
    </location>
</feature>
<feature type="compositionally biased region" description="Pro residues" evidence="3">
    <location>
        <begin position="359"/>
        <end position="370"/>
    </location>
</feature>
<feature type="compositionally biased region" description="Basic and acidic residues" evidence="3">
    <location>
        <begin position="395"/>
        <end position="410"/>
    </location>
</feature>
<proteinExistence type="predicted"/>
<dbReference type="PANTHER" id="PTHR22880:SF225">
    <property type="entry name" value="BROMODOMAIN-CONTAINING PROTEIN BET-1-RELATED"/>
    <property type="match status" value="1"/>
</dbReference>
<evidence type="ECO:0000256" key="3">
    <source>
        <dbReference type="SAM" id="MobiDB-lite"/>
    </source>
</evidence>
<organism evidence="6 7">
    <name type="scientific">Sistotremastrum niveocremeum HHB9708</name>
    <dbReference type="NCBI Taxonomy" id="1314777"/>
    <lineage>
        <taxon>Eukaryota</taxon>
        <taxon>Fungi</taxon>
        <taxon>Dikarya</taxon>
        <taxon>Basidiomycota</taxon>
        <taxon>Agaricomycotina</taxon>
        <taxon>Agaricomycetes</taxon>
        <taxon>Sistotremastrales</taxon>
        <taxon>Sistotremastraceae</taxon>
        <taxon>Sertulicium</taxon>
        <taxon>Sertulicium niveocremeum</taxon>
    </lineage>
</organism>
<feature type="compositionally biased region" description="Basic and acidic residues" evidence="3">
    <location>
        <begin position="268"/>
        <end position="283"/>
    </location>
</feature>
<feature type="region of interest" description="Disordered" evidence="3">
    <location>
        <begin position="1"/>
        <end position="44"/>
    </location>
</feature>
<feature type="compositionally biased region" description="Polar residues" evidence="3">
    <location>
        <begin position="12"/>
        <end position="39"/>
    </location>
</feature>
<dbReference type="Proteomes" id="UP000076722">
    <property type="component" value="Unassembled WGS sequence"/>
</dbReference>
<dbReference type="PROSITE" id="PS50014">
    <property type="entry name" value="BROMODOMAIN_2"/>
    <property type="match status" value="2"/>
</dbReference>
<dbReference type="AlphaFoldDB" id="A0A164XBP3"/>
<feature type="domain" description="Bromo" evidence="4">
    <location>
        <begin position="269"/>
        <end position="326"/>
    </location>
</feature>
<dbReference type="SMART" id="SM00297">
    <property type="entry name" value="BROMO"/>
    <property type="match status" value="2"/>
</dbReference>
<evidence type="ECO:0000313" key="6">
    <source>
        <dbReference type="EMBL" id="KZS95815.1"/>
    </source>
</evidence>
<feature type="compositionally biased region" description="Basic and acidic residues" evidence="3">
    <location>
        <begin position="544"/>
        <end position="553"/>
    </location>
</feature>
<dbReference type="EMBL" id="KV419400">
    <property type="protein sequence ID" value="KZS95815.1"/>
    <property type="molecule type" value="Genomic_DNA"/>
</dbReference>
<feature type="compositionally biased region" description="Low complexity" evidence="3">
    <location>
        <begin position="608"/>
        <end position="632"/>
    </location>
</feature>
<feature type="compositionally biased region" description="Pro residues" evidence="3">
    <location>
        <begin position="76"/>
        <end position="87"/>
    </location>
</feature>
<dbReference type="OrthoDB" id="784962at2759"/>
<keyword evidence="7" id="KW-1185">Reference proteome</keyword>
<dbReference type="InterPro" id="IPR001487">
    <property type="entry name" value="Bromodomain"/>
</dbReference>
<dbReference type="Gene3D" id="1.20.920.10">
    <property type="entry name" value="Bromodomain-like"/>
    <property type="match status" value="2"/>
</dbReference>
<dbReference type="InterPro" id="IPR038336">
    <property type="entry name" value="NET_sf"/>
</dbReference>
<feature type="region of interest" description="Disordered" evidence="3">
    <location>
        <begin position="591"/>
        <end position="645"/>
    </location>
</feature>
<reference evidence="6 7" key="1">
    <citation type="journal article" date="2016" name="Mol. Biol. Evol.">
        <title>Comparative Genomics of Early-Diverging Mushroom-Forming Fungi Provides Insights into the Origins of Lignocellulose Decay Capabilities.</title>
        <authorList>
            <person name="Nagy L.G."/>
            <person name="Riley R."/>
            <person name="Tritt A."/>
            <person name="Adam C."/>
            <person name="Daum C."/>
            <person name="Floudas D."/>
            <person name="Sun H."/>
            <person name="Yadav J.S."/>
            <person name="Pangilinan J."/>
            <person name="Larsson K.H."/>
            <person name="Matsuura K."/>
            <person name="Barry K."/>
            <person name="Labutti K."/>
            <person name="Kuo R."/>
            <person name="Ohm R.A."/>
            <person name="Bhattacharya S.S."/>
            <person name="Shirouzu T."/>
            <person name="Yoshinaga Y."/>
            <person name="Martin F.M."/>
            <person name="Grigoriev I.V."/>
            <person name="Hibbett D.S."/>
        </authorList>
    </citation>
    <scope>NUCLEOTIDE SEQUENCE [LARGE SCALE GENOMIC DNA]</scope>
    <source>
        <strain evidence="6 7">HHB9708</strain>
    </source>
</reference>
<feature type="region of interest" description="Disordered" evidence="3">
    <location>
        <begin position="544"/>
        <end position="571"/>
    </location>
</feature>
<feature type="region of interest" description="Disordered" evidence="3">
    <location>
        <begin position="61"/>
        <end position="87"/>
    </location>
</feature>
<evidence type="ECO:0000256" key="2">
    <source>
        <dbReference type="PROSITE-ProRule" id="PRU00035"/>
    </source>
</evidence>
<feature type="region of interest" description="Disordered" evidence="3">
    <location>
        <begin position="344"/>
        <end position="437"/>
    </location>
</feature>
<dbReference type="GO" id="GO:0006338">
    <property type="term" value="P:chromatin remodeling"/>
    <property type="evidence" value="ECO:0007669"/>
    <property type="project" value="TreeGrafter"/>
</dbReference>
<protein>
    <submittedName>
        <fullName evidence="6">Bromodomain-containing protein</fullName>
    </submittedName>
</protein>
<feature type="compositionally biased region" description="Polar residues" evidence="3">
    <location>
        <begin position="179"/>
        <end position="189"/>
    </location>
</feature>
<evidence type="ECO:0000256" key="1">
    <source>
        <dbReference type="ARBA" id="ARBA00023117"/>
    </source>
</evidence>
<dbReference type="GO" id="GO:0006355">
    <property type="term" value="P:regulation of DNA-templated transcription"/>
    <property type="evidence" value="ECO:0007669"/>
    <property type="project" value="TreeGrafter"/>
</dbReference>
<dbReference type="Pfam" id="PF00439">
    <property type="entry name" value="Bromodomain"/>
    <property type="match status" value="2"/>
</dbReference>
<evidence type="ECO:0000259" key="5">
    <source>
        <dbReference type="PROSITE" id="PS51525"/>
    </source>
</evidence>
<feature type="compositionally biased region" description="Basic and acidic residues" evidence="3">
    <location>
        <begin position="728"/>
        <end position="753"/>
    </location>
</feature>
<feature type="region of interest" description="Disordered" evidence="3">
    <location>
        <begin position="708"/>
        <end position="784"/>
    </location>
</feature>
<dbReference type="SUPFAM" id="SSF47370">
    <property type="entry name" value="Bromodomain"/>
    <property type="match status" value="2"/>
</dbReference>
<dbReference type="InterPro" id="IPR027353">
    <property type="entry name" value="NET_dom"/>
</dbReference>
<evidence type="ECO:0000313" key="7">
    <source>
        <dbReference type="Proteomes" id="UP000076722"/>
    </source>
</evidence>
<feature type="region of interest" description="Disordered" evidence="3">
    <location>
        <begin position="123"/>
        <end position="297"/>
    </location>
</feature>
<feature type="compositionally biased region" description="Pro residues" evidence="3">
    <location>
        <begin position="232"/>
        <end position="244"/>
    </location>
</feature>